<sequence length="509" mass="56134">MARPCWRCGATAVTPTPTVFSPPPRDLATLLASNEIPSDSDMPVLRKRITEGQAQVDALNAHITELQTMLGRLIAERDQISDLVHQYESAVSTVRRLPQDLVCEILGLLSRGSRRMGRESIDAPPWVLAQVCRSWRHAALTYGSLWSTIEISPLSTSPDIIEAQLQRSGDALLQIYCYRLNSKYDVHPRVLELIVSQSHRWRTLHLKQIGLNADLSWLWPTNNRLAALESLWVYSPAQTVVPDVFSTAGQLRRVVLSGEGSRMESPFVAVPWSQVTHYRGRYPAERQRDILSLAANLVECAIGDTTTASGEPITLPHLRRLIITENHFLDNLTTPNLTELHVSDTDFDPYIFPFIARSSLSSTLTKLILSCVTLPPALVATLAALPTLTYLLIETSLGGPKTQTALFEALALPESENPLEAGTLPNLETLIYGYPPGSAFPASPFFNMLRSRSGRLRHVRVFGELPSIGLASGLSALREAGVDASFVRNTTWSAVFGEGKVGERVFNLV</sequence>
<dbReference type="EMBL" id="JARKIF010000004">
    <property type="protein sequence ID" value="KAJ7642114.1"/>
    <property type="molecule type" value="Genomic_DNA"/>
</dbReference>
<organism evidence="1 2">
    <name type="scientific">Roridomyces roridus</name>
    <dbReference type="NCBI Taxonomy" id="1738132"/>
    <lineage>
        <taxon>Eukaryota</taxon>
        <taxon>Fungi</taxon>
        <taxon>Dikarya</taxon>
        <taxon>Basidiomycota</taxon>
        <taxon>Agaricomycotina</taxon>
        <taxon>Agaricomycetes</taxon>
        <taxon>Agaricomycetidae</taxon>
        <taxon>Agaricales</taxon>
        <taxon>Marasmiineae</taxon>
        <taxon>Mycenaceae</taxon>
        <taxon>Roridomyces</taxon>
    </lineage>
</organism>
<dbReference type="AlphaFoldDB" id="A0AAD7C916"/>
<dbReference type="Proteomes" id="UP001221142">
    <property type="component" value="Unassembled WGS sequence"/>
</dbReference>
<evidence type="ECO:0008006" key="3">
    <source>
        <dbReference type="Google" id="ProtNLM"/>
    </source>
</evidence>
<evidence type="ECO:0000313" key="2">
    <source>
        <dbReference type="Proteomes" id="UP001221142"/>
    </source>
</evidence>
<protein>
    <recommendedName>
        <fullName evidence="3">F-box domain-containing protein</fullName>
    </recommendedName>
</protein>
<dbReference type="InterPro" id="IPR032675">
    <property type="entry name" value="LRR_dom_sf"/>
</dbReference>
<accession>A0AAD7C916</accession>
<gene>
    <name evidence="1" type="ORF">FB45DRAFT_901820</name>
</gene>
<dbReference type="SUPFAM" id="SSF52047">
    <property type="entry name" value="RNI-like"/>
    <property type="match status" value="1"/>
</dbReference>
<comment type="caution">
    <text evidence="1">The sequence shown here is derived from an EMBL/GenBank/DDBJ whole genome shotgun (WGS) entry which is preliminary data.</text>
</comment>
<evidence type="ECO:0000313" key="1">
    <source>
        <dbReference type="EMBL" id="KAJ7642114.1"/>
    </source>
</evidence>
<keyword evidence="2" id="KW-1185">Reference proteome</keyword>
<name>A0AAD7C916_9AGAR</name>
<dbReference type="Gene3D" id="3.80.10.10">
    <property type="entry name" value="Ribonuclease Inhibitor"/>
    <property type="match status" value="2"/>
</dbReference>
<reference evidence="1" key="1">
    <citation type="submission" date="2023-03" db="EMBL/GenBank/DDBJ databases">
        <title>Massive genome expansion in bonnet fungi (Mycena s.s.) driven by repeated elements and novel gene families across ecological guilds.</title>
        <authorList>
            <consortium name="Lawrence Berkeley National Laboratory"/>
            <person name="Harder C.B."/>
            <person name="Miyauchi S."/>
            <person name="Viragh M."/>
            <person name="Kuo A."/>
            <person name="Thoen E."/>
            <person name="Andreopoulos B."/>
            <person name="Lu D."/>
            <person name="Skrede I."/>
            <person name="Drula E."/>
            <person name="Henrissat B."/>
            <person name="Morin E."/>
            <person name="Kohler A."/>
            <person name="Barry K."/>
            <person name="LaButti K."/>
            <person name="Morin E."/>
            <person name="Salamov A."/>
            <person name="Lipzen A."/>
            <person name="Mereny Z."/>
            <person name="Hegedus B."/>
            <person name="Baldrian P."/>
            <person name="Stursova M."/>
            <person name="Weitz H."/>
            <person name="Taylor A."/>
            <person name="Grigoriev I.V."/>
            <person name="Nagy L.G."/>
            <person name="Martin F."/>
            <person name="Kauserud H."/>
        </authorList>
    </citation>
    <scope>NUCLEOTIDE SEQUENCE</scope>
    <source>
        <strain evidence="1">9284</strain>
    </source>
</reference>
<proteinExistence type="predicted"/>